<dbReference type="KEGG" id="sulg:FJR48_02460"/>
<sequence>MLKKISLLILGFSCTYAMHTAELNINEYDLEAGLKLDIGQFNEMVEPNTTFIGIDYLKADRKNSSHNNIDRYVNINFMIEQEIQNSGFKVGLGVKGIYTGLGKADFRSLPIGAEVSYKLPLNIATPIGFKAEGYYAPKSLSFSDANGYVEYRAEAYIQLMDRASVYVGYRRIDTEYDYMNIISDVTYNKSIYSGIKFSF</sequence>
<reference evidence="1 2" key="1">
    <citation type="submission" date="2019-09" db="EMBL/GenBank/DDBJ databases">
        <title>Sulfurimonas gotlandica sp. nov., a chemoautotrophic and psychrotolerant epsilonproteobacterium isolated from a pelagic redoxcline, and an emended description of the genus Sulfurimonas.</title>
        <authorList>
            <person name="Wang S."/>
            <person name="Jiang L."/>
            <person name="Shao S."/>
        </authorList>
    </citation>
    <scope>NUCLEOTIDE SEQUENCE [LARGE SCALE GENOMIC DNA]</scope>
    <source>
        <strain evidence="1 2">GYSZ_1</strain>
    </source>
</reference>
<evidence type="ECO:0000313" key="2">
    <source>
        <dbReference type="Proteomes" id="UP000326944"/>
    </source>
</evidence>
<dbReference type="InterPro" id="IPR009998">
    <property type="entry name" value="YfaZ"/>
</dbReference>
<evidence type="ECO:0000313" key="1">
    <source>
        <dbReference type="EMBL" id="QFR48645.1"/>
    </source>
</evidence>
<proteinExistence type="predicted"/>
<dbReference type="EMBL" id="CP043617">
    <property type="protein sequence ID" value="QFR48645.1"/>
    <property type="molecule type" value="Genomic_DNA"/>
</dbReference>
<dbReference type="Pfam" id="PF07437">
    <property type="entry name" value="YfaZ"/>
    <property type="match status" value="1"/>
</dbReference>
<dbReference type="AlphaFoldDB" id="A0A5P8NYX7"/>
<accession>A0A5P8NYX7</accession>
<evidence type="ECO:0008006" key="3">
    <source>
        <dbReference type="Google" id="ProtNLM"/>
    </source>
</evidence>
<protein>
    <recommendedName>
        <fullName evidence="3">Outer membrane protein beta-barrel domain-containing protein</fullName>
    </recommendedName>
</protein>
<keyword evidence="2" id="KW-1185">Reference proteome</keyword>
<dbReference type="RefSeq" id="WP_152306588.1">
    <property type="nucleotide sequence ID" value="NZ_CP043617.1"/>
</dbReference>
<dbReference type="Proteomes" id="UP000326944">
    <property type="component" value="Chromosome"/>
</dbReference>
<organism evidence="1 2">
    <name type="scientific">Sulfurimonas lithotrophica</name>
    <dbReference type="NCBI Taxonomy" id="2590022"/>
    <lineage>
        <taxon>Bacteria</taxon>
        <taxon>Pseudomonadati</taxon>
        <taxon>Campylobacterota</taxon>
        <taxon>Epsilonproteobacteria</taxon>
        <taxon>Campylobacterales</taxon>
        <taxon>Sulfurimonadaceae</taxon>
        <taxon>Sulfurimonas</taxon>
    </lineage>
</organism>
<dbReference type="OrthoDB" id="5333972at2"/>
<name>A0A5P8NYX7_9BACT</name>
<gene>
    <name evidence="1" type="ORF">FJR48_02460</name>
</gene>